<keyword evidence="1" id="KW-0479">Metal-binding</keyword>
<reference evidence="4 5" key="1">
    <citation type="journal article" date="2019" name="Int. J. Syst. Evol. Microbiol.">
        <title>The Global Catalogue of Microorganisms (GCM) 10K type strain sequencing project: providing services to taxonomists for standard genome sequencing and annotation.</title>
        <authorList>
            <consortium name="The Broad Institute Genomics Platform"/>
            <consortium name="The Broad Institute Genome Sequencing Center for Infectious Disease"/>
            <person name="Wu L."/>
            <person name="Ma J."/>
        </authorList>
    </citation>
    <scope>NUCLEOTIDE SEQUENCE [LARGE SCALE GENOMIC DNA]</scope>
    <source>
        <strain evidence="4 5">JCM 14046</strain>
    </source>
</reference>
<accession>A0ABN2NZT1</accession>
<evidence type="ECO:0000256" key="1">
    <source>
        <dbReference type="PROSITE-ProRule" id="PRU00325"/>
    </source>
</evidence>
<dbReference type="InterPro" id="IPR007527">
    <property type="entry name" value="Znf_SWIM"/>
</dbReference>
<keyword evidence="1" id="KW-0863">Zinc-finger</keyword>
<feature type="compositionally biased region" description="Acidic residues" evidence="2">
    <location>
        <begin position="192"/>
        <end position="206"/>
    </location>
</feature>
<dbReference type="Proteomes" id="UP001501612">
    <property type="component" value="Unassembled WGS sequence"/>
</dbReference>
<name>A0ABN2NZT1_9ACTN</name>
<evidence type="ECO:0000259" key="3">
    <source>
        <dbReference type="PROSITE" id="PS50966"/>
    </source>
</evidence>
<evidence type="ECO:0000313" key="4">
    <source>
        <dbReference type="EMBL" id="GAA1905310.1"/>
    </source>
</evidence>
<dbReference type="RefSeq" id="WP_344002611.1">
    <property type="nucleotide sequence ID" value="NZ_BAAAMY010000001.1"/>
</dbReference>
<dbReference type="PROSITE" id="PS50966">
    <property type="entry name" value="ZF_SWIM"/>
    <property type="match status" value="1"/>
</dbReference>
<protein>
    <recommendedName>
        <fullName evidence="3">SWIM-type domain-containing protein</fullName>
    </recommendedName>
</protein>
<organism evidence="4 5">
    <name type="scientific">Nocardioides lentus</name>
    <dbReference type="NCBI Taxonomy" id="338077"/>
    <lineage>
        <taxon>Bacteria</taxon>
        <taxon>Bacillati</taxon>
        <taxon>Actinomycetota</taxon>
        <taxon>Actinomycetes</taxon>
        <taxon>Propionibacteriales</taxon>
        <taxon>Nocardioidaceae</taxon>
        <taxon>Nocardioides</taxon>
    </lineage>
</organism>
<comment type="caution">
    <text evidence="4">The sequence shown here is derived from an EMBL/GenBank/DDBJ whole genome shotgun (WGS) entry which is preliminary data.</text>
</comment>
<dbReference type="Pfam" id="PF04434">
    <property type="entry name" value="SWIM"/>
    <property type="match status" value="1"/>
</dbReference>
<keyword evidence="5" id="KW-1185">Reference proteome</keyword>
<dbReference type="PANTHER" id="PTHR38133:SF1">
    <property type="entry name" value="SLR1429 PROTEIN"/>
    <property type="match status" value="1"/>
</dbReference>
<sequence>MPAVTHPRVAAARAGRPSGWWARAWLRAVEEAAYGEDDLRRGRALARAGQVGAVTVDAGGFVAAVTEDGEAWTVSGAVDTWDATSVGMLVEVVATRSGRIGALLAGDLPLGLVEDAEEAGVELVPYAGELGATCTCRAWVDPCRHALATLVVLARLVDGDPLVLFHLRGLDREDLLARLHRRTSPTGGAGSEEPEEGRDPAAEADLDTGVDAALRAARLLELVDRGDPAVDHLL</sequence>
<proteinExistence type="predicted"/>
<dbReference type="PANTHER" id="PTHR38133">
    <property type="entry name" value="SLR1429 PROTEIN"/>
    <property type="match status" value="1"/>
</dbReference>
<feature type="domain" description="SWIM-type" evidence="3">
    <location>
        <begin position="119"/>
        <end position="154"/>
    </location>
</feature>
<feature type="region of interest" description="Disordered" evidence="2">
    <location>
        <begin position="182"/>
        <end position="206"/>
    </location>
</feature>
<evidence type="ECO:0000256" key="2">
    <source>
        <dbReference type="SAM" id="MobiDB-lite"/>
    </source>
</evidence>
<keyword evidence="1" id="KW-0862">Zinc</keyword>
<dbReference type="EMBL" id="BAAAMY010000001">
    <property type="protein sequence ID" value="GAA1905310.1"/>
    <property type="molecule type" value="Genomic_DNA"/>
</dbReference>
<gene>
    <name evidence="4" type="ORF">GCM10009737_02650</name>
</gene>
<evidence type="ECO:0000313" key="5">
    <source>
        <dbReference type="Proteomes" id="UP001501612"/>
    </source>
</evidence>